<evidence type="ECO:0000313" key="2">
    <source>
        <dbReference type="Proteomes" id="UP000323505"/>
    </source>
</evidence>
<proteinExistence type="predicted"/>
<sequence length="147" mass="15962">MIRYSISGWLILTVPQWRVRRTVRFKASNSLNLSCIFDPQSLPAFGFTEPRSVLRFLKKPEVVLGGGGAHEQAMSANARNAMTIPSLSGDILPGRTDQGADHLAGPLPKITESNYEPPAVLDVGTIRDLVKGSSASGTSDANSQYYW</sequence>
<dbReference type="EMBL" id="VSRQ01000002">
    <property type="protein sequence ID" value="TYK51206.1"/>
    <property type="molecule type" value="Genomic_DNA"/>
</dbReference>
<evidence type="ECO:0000313" key="1">
    <source>
        <dbReference type="EMBL" id="TYK51206.1"/>
    </source>
</evidence>
<accession>A0A5D3FTC8</accession>
<dbReference type="NCBIfam" id="NF033521">
    <property type="entry name" value="lasso_leader_L3"/>
    <property type="match status" value="1"/>
</dbReference>
<dbReference type="Proteomes" id="UP000323505">
    <property type="component" value="Unassembled WGS sequence"/>
</dbReference>
<dbReference type="AlphaFoldDB" id="A0A5D3FTC8"/>
<gene>
    <name evidence="1" type="ORF">FXF68_12350</name>
</gene>
<organism evidence="1 2">
    <name type="scientific">Actinomadura decatromicini</name>
    <dbReference type="NCBI Taxonomy" id="2604572"/>
    <lineage>
        <taxon>Bacteria</taxon>
        <taxon>Bacillati</taxon>
        <taxon>Actinomycetota</taxon>
        <taxon>Actinomycetes</taxon>
        <taxon>Streptosporangiales</taxon>
        <taxon>Thermomonosporaceae</taxon>
        <taxon>Actinomadura</taxon>
    </lineage>
</organism>
<protein>
    <submittedName>
        <fullName evidence="1">Lasso RiPP family leader peptide-containing protein</fullName>
    </submittedName>
</protein>
<keyword evidence="2" id="KW-1185">Reference proteome</keyword>
<name>A0A5D3FTC8_9ACTN</name>
<reference evidence="1 2" key="1">
    <citation type="submission" date="2019-08" db="EMBL/GenBank/DDBJ databases">
        <title>Actinomadura sp. nov. CYP1-5 isolated from mountain soil.</title>
        <authorList>
            <person name="Songsumanus A."/>
            <person name="Kuncharoen N."/>
            <person name="Kudo T."/>
            <person name="Yuki M."/>
            <person name="Igarashi Y."/>
            <person name="Tanasupawat S."/>
        </authorList>
    </citation>
    <scope>NUCLEOTIDE SEQUENCE [LARGE SCALE GENOMIC DNA]</scope>
    <source>
        <strain evidence="1 2">CYP1-5</strain>
    </source>
</reference>
<comment type="caution">
    <text evidence="1">The sequence shown here is derived from an EMBL/GenBank/DDBJ whole genome shotgun (WGS) entry which is preliminary data.</text>
</comment>
<dbReference type="RefSeq" id="WP_148759031.1">
    <property type="nucleotide sequence ID" value="NZ_VSRQ01000002.1"/>
</dbReference>